<evidence type="ECO:0000259" key="1">
    <source>
        <dbReference type="Pfam" id="PF03819"/>
    </source>
</evidence>
<name>A0A6J7HCW5_9ZZZZ</name>
<accession>A0A6J7HCW5</accession>
<dbReference type="Pfam" id="PF03819">
    <property type="entry name" value="MazG"/>
    <property type="match status" value="1"/>
</dbReference>
<dbReference type="GO" id="GO:0006203">
    <property type="term" value="P:dGTP catabolic process"/>
    <property type="evidence" value="ECO:0007669"/>
    <property type="project" value="TreeGrafter"/>
</dbReference>
<dbReference type="GO" id="GO:0006950">
    <property type="term" value="P:response to stress"/>
    <property type="evidence" value="ECO:0007669"/>
    <property type="project" value="UniProtKB-ARBA"/>
</dbReference>
<organism evidence="2">
    <name type="scientific">freshwater metagenome</name>
    <dbReference type="NCBI Taxonomy" id="449393"/>
    <lineage>
        <taxon>unclassified sequences</taxon>
        <taxon>metagenomes</taxon>
        <taxon>ecological metagenomes</taxon>
    </lineage>
</organism>
<proteinExistence type="predicted"/>
<protein>
    <submittedName>
        <fullName evidence="2">Unannotated protein</fullName>
    </submittedName>
</protein>
<dbReference type="InterPro" id="IPR011551">
    <property type="entry name" value="NTP_PyrPHydrolase_MazG"/>
</dbReference>
<sequence>MTVQPGSVFLDLVAVMDRLRSPGGCPWDARQTHRSLVEYLVEETYETVEAIETDDRAGLREELGDLLLQVVFHARIAQEDPADPWGIDDVAGGIVAKLIARHPHVFGDEQAGTADEVEANWHARKAIEKGRTSVTDGIPMQLPALVLAAKVLARSVAFTDDLGVPSRHEAALAAVDDLVSEEAFGDLLLGLVAIGRDEGWDAEAALRGATRRRIDAIRALEASDG</sequence>
<feature type="domain" description="NTP pyrophosphohydrolase MazG-like" evidence="1">
    <location>
        <begin position="31"/>
        <end position="106"/>
    </location>
</feature>
<reference evidence="2" key="1">
    <citation type="submission" date="2020-05" db="EMBL/GenBank/DDBJ databases">
        <authorList>
            <person name="Chiriac C."/>
            <person name="Salcher M."/>
            <person name="Ghai R."/>
            <person name="Kavagutti S V."/>
        </authorList>
    </citation>
    <scope>NUCLEOTIDE SEQUENCE</scope>
</reference>
<dbReference type="FunFam" id="1.10.287.1080:FF:000001">
    <property type="entry name" value="Nucleoside triphosphate pyrophosphohydrolase"/>
    <property type="match status" value="1"/>
</dbReference>
<dbReference type="AlphaFoldDB" id="A0A6J7HCW5"/>
<dbReference type="GO" id="GO:0046047">
    <property type="term" value="P:TTP catabolic process"/>
    <property type="evidence" value="ECO:0007669"/>
    <property type="project" value="TreeGrafter"/>
</dbReference>
<dbReference type="PANTHER" id="PTHR30522">
    <property type="entry name" value="NUCLEOSIDE TRIPHOSPHATE PYROPHOSPHOHYDROLASE"/>
    <property type="match status" value="1"/>
</dbReference>
<dbReference type="EMBL" id="CAFBNB010000001">
    <property type="protein sequence ID" value="CAB4916716.1"/>
    <property type="molecule type" value="Genomic_DNA"/>
</dbReference>
<dbReference type="GO" id="GO:0046081">
    <property type="term" value="P:dUTP catabolic process"/>
    <property type="evidence" value="ECO:0007669"/>
    <property type="project" value="TreeGrafter"/>
</dbReference>
<dbReference type="Gene3D" id="1.10.287.1080">
    <property type="entry name" value="MazG-like"/>
    <property type="match status" value="2"/>
</dbReference>
<dbReference type="GO" id="GO:0046052">
    <property type="term" value="P:UTP catabolic process"/>
    <property type="evidence" value="ECO:0007669"/>
    <property type="project" value="TreeGrafter"/>
</dbReference>
<evidence type="ECO:0000313" key="2">
    <source>
        <dbReference type="EMBL" id="CAB4916716.1"/>
    </source>
</evidence>
<dbReference type="InterPro" id="IPR048015">
    <property type="entry name" value="NTP-PPase_MazG-like_N"/>
</dbReference>
<dbReference type="PANTHER" id="PTHR30522:SF0">
    <property type="entry name" value="NUCLEOSIDE TRIPHOSPHATE PYROPHOSPHOHYDROLASE"/>
    <property type="match status" value="1"/>
</dbReference>
<dbReference type="GO" id="GO:0046061">
    <property type="term" value="P:dATP catabolic process"/>
    <property type="evidence" value="ECO:0007669"/>
    <property type="project" value="TreeGrafter"/>
</dbReference>
<gene>
    <name evidence="2" type="ORF">UFOPK3720_00008</name>
</gene>
<dbReference type="InterPro" id="IPR004518">
    <property type="entry name" value="MazG-like_dom"/>
</dbReference>
<dbReference type="NCBIfam" id="TIGR00444">
    <property type="entry name" value="mazG"/>
    <property type="match status" value="1"/>
</dbReference>
<dbReference type="CDD" id="cd11528">
    <property type="entry name" value="NTP-PPase_MazG_Nterm"/>
    <property type="match status" value="1"/>
</dbReference>
<dbReference type="GO" id="GO:0046076">
    <property type="term" value="P:dTTP catabolic process"/>
    <property type="evidence" value="ECO:0007669"/>
    <property type="project" value="TreeGrafter"/>
</dbReference>
<dbReference type="SUPFAM" id="SSF101386">
    <property type="entry name" value="all-alpha NTP pyrophosphatases"/>
    <property type="match status" value="1"/>
</dbReference>
<dbReference type="GO" id="GO:0047429">
    <property type="term" value="F:nucleoside triphosphate diphosphatase activity"/>
    <property type="evidence" value="ECO:0007669"/>
    <property type="project" value="TreeGrafter"/>
</dbReference>